<proteinExistence type="predicted"/>
<reference evidence="2" key="1">
    <citation type="submission" date="2015-10" db="EMBL/GenBank/DDBJ databases">
        <authorList>
            <person name="Gilbert D.G."/>
        </authorList>
    </citation>
    <scope>NUCLEOTIDE SEQUENCE</scope>
    <source>
        <strain evidence="2">Phyl III-seqv23</strain>
    </source>
</reference>
<organism evidence="2">
    <name type="scientific">Ralstonia solanacearum</name>
    <name type="common">Pseudomonas solanacearum</name>
    <dbReference type="NCBI Taxonomy" id="305"/>
    <lineage>
        <taxon>Bacteria</taxon>
        <taxon>Pseudomonadati</taxon>
        <taxon>Pseudomonadota</taxon>
        <taxon>Betaproteobacteria</taxon>
        <taxon>Burkholderiales</taxon>
        <taxon>Burkholderiaceae</taxon>
        <taxon>Ralstonia</taxon>
        <taxon>Ralstonia solanacearum species complex</taxon>
    </lineage>
</organism>
<feature type="compositionally biased region" description="Basic and acidic residues" evidence="1">
    <location>
        <begin position="89"/>
        <end position="119"/>
    </location>
</feature>
<accession>A0A0S4UXS5</accession>
<dbReference type="AlphaFoldDB" id="A0A0S4UXS5"/>
<dbReference type="EMBL" id="LN899824">
    <property type="protein sequence ID" value="CUV27048.1"/>
    <property type="molecule type" value="Genomic_DNA"/>
</dbReference>
<feature type="region of interest" description="Disordered" evidence="1">
    <location>
        <begin position="70"/>
        <end position="136"/>
    </location>
</feature>
<evidence type="ECO:0000256" key="1">
    <source>
        <dbReference type="SAM" id="MobiDB-lite"/>
    </source>
</evidence>
<evidence type="ECO:0000313" key="2">
    <source>
        <dbReference type="EMBL" id="CUV27048.1"/>
    </source>
</evidence>
<name>A0A0S4UXS5_RALSL</name>
<protein>
    <submittedName>
        <fullName evidence="2">Uncharacterized protein</fullName>
    </submittedName>
</protein>
<gene>
    <name evidence="2" type="ORF">RUN1985_v1_20059</name>
</gene>
<sequence length="164" mass="18803">MSKTSHLLKVDVHHNSLRRHCMLVDAEEQTSVGIRYWMEWSDSSACRQISEASLLSTCSLVEVTISVAISTSNRLPANPHQSKKRGRERSRDGQRDMGGERPETGRKRRNTGDHARETDTQNCANTGLPDTKKPSREWLGFWDMVERRRIELPTFALRTRRSPS</sequence>